<evidence type="ECO:0000256" key="1">
    <source>
        <dbReference type="SAM" id="MobiDB-lite"/>
    </source>
</evidence>
<comment type="caution">
    <text evidence="2">The sequence shown here is derived from an EMBL/GenBank/DDBJ whole genome shotgun (WGS) entry which is preliminary data.</text>
</comment>
<evidence type="ECO:0000313" key="3">
    <source>
        <dbReference type="Proteomes" id="UP000688947"/>
    </source>
</evidence>
<protein>
    <submittedName>
        <fullName evidence="2">Uncharacterized protein</fullName>
    </submittedName>
</protein>
<proteinExistence type="predicted"/>
<sequence>MSGTPDSGRVAVKQSTCPSISICIGMRFATHKEFRARTGQAGTAKPEGACLSASRTSHKK</sequence>
<gene>
    <name evidence="2" type="ORF">JG687_00017260</name>
</gene>
<name>A0A8T1TNJ3_9STRA</name>
<feature type="region of interest" description="Disordered" evidence="1">
    <location>
        <begin position="37"/>
        <end position="60"/>
    </location>
</feature>
<dbReference type="Proteomes" id="UP000688947">
    <property type="component" value="Unassembled WGS sequence"/>
</dbReference>
<accession>A0A8T1TNJ3</accession>
<organism evidence="2 3">
    <name type="scientific">Phytophthora cactorum</name>
    <dbReference type="NCBI Taxonomy" id="29920"/>
    <lineage>
        <taxon>Eukaryota</taxon>
        <taxon>Sar</taxon>
        <taxon>Stramenopiles</taxon>
        <taxon>Oomycota</taxon>
        <taxon>Peronosporomycetes</taxon>
        <taxon>Peronosporales</taxon>
        <taxon>Peronosporaceae</taxon>
        <taxon>Phytophthora</taxon>
    </lineage>
</organism>
<dbReference type="AlphaFoldDB" id="A0A8T1TNJ3"/>
<evidence type="ECO:0000313" key="2">
    <source>
        <dbReference type="EMBL" id="KAG6945505.1"/>
    </source>
</evidence>
<reference evidence="2" key="1">
    <citation type="submission" date="2021-01" db="EMBL/GenBank/DDBJ databases">
        <title>Phytophthora aleatoria, a newly-described species from Pinus radiata is distinct from Phytophthora cactorum isolates based on comparative genomics.</title>
        <authorList>
            <person name="Mcdougal R."/>
            <person name="Panda P."/>
            <person name="Williams N."/>
            <person name="Studholme D.J."/>
        </authorList>
    </citation>
    <scope>NUCLEOTIDE SEQUENCE</scope>
    <source>
        <strain evidence="2">NZFS 3830</strain>
    </source>
</reference>
<dbReference type="EMBL" id="JAENGZ010001955">
    <property type="protein sequence ID" value="KAG6945505.1"/>
    <property type="molecule type" value="Genomic_DNA"/>
</dbReference>